<organism evidence="8 9">
    <name type="scientific">Anolis carolinensis</name>
    <name type="common">Green anole</name>
    <name type="synonym">American chameleon</name>
    <dbReference type="NCBI Taxonomy" id="28377"/>
    <lineage>
        <taxon>Eukaryota</taxon>
        <taxon>Metazoa</taxon>
        <taxon>Chordata</taxon>
        <taxon>Craniata</taxon>
        <taxon>Vertebrata</taxon>
        <taxon>Euteleostomi</taxon>
        <taxon>Lepidosauria</taxon>
        <taxon>Squamata</taxon>
        <taxon>Bifurcata</taxon>
        <taxon>Unidentata</taxon>
        <taxon>Episquamata</taxon>
        <taxon>Toxicofera</taxon>
        <taxon>Iguania</taxon>
        <taxon>Dactyloidae</taxon>
        <taxon>Anolis</taxon>
    </lineage>
</organism>
<keyword evidence="2" id="KW-0677">Repeat</keyword>
<dbReference type="AlphaFoldDB" id="A0A803TFA2"/>
<dbReference type="PANTHER" id="PTHR14003">
    <property type="entry name" value="TRANSCRIPTIONAL REPRESSOR PROTEIN YY"/>
    <property type="match status" value="1"/>
</dbReference>
<keyword evidence="3 6" id="KW-0863">Zinc-finger</keyword>
<dbReference type="SMART" id="SM00355">
    <property type="entry name" value="ZnF_C2H2"/>
    <property type="match status" value="2"/>
</dbReference>
<reference evidence="8" key="2">
    <citation type="submission" date="2025-08" db="UniProtKB">
        <authorList>
            <consortium name="Ensembl"/>
        </authorList>
    </citation>
    <scope>IDENTIFICATION</scope>
</reference>
<reference evidence="8" key="3">
    <citation type="submission" date="2025-09" db="UniProtKB">
        <authorList>
            <consortium name="Ensembl"/>
        </authorList>
    </citation>
    <scope>IDENTIFICATION</scope>
</reference>
<dbReference type="InParanoid" id="A0A803TFA2"/>
<evidence type="ECO:0000256" key="1">
    <source>
        <dbReference type="ARBA" id="ARBA00022723"/>
    </source>
</evidence>
<reference evidence="8" key="1">
    <citation type="submission" date="2009-12" db="EMBL/GenBank/DDBJ databases">
        <title>The Genome Sequence of Anolis carolinensis (Green Anole Lizard).</title>
        <authorList>
            <consortium name="The Genome Sequencing Platform"/>
            <person name="Di Palma F."/>
            <person name="Alfoldi J."/>
            <person name="Heiman D."/>
            <person name="Young S."/>
            <person name="Grabherr M."/>
            <person name="Johnson J."/>
            <person name="Lander E.S."/>
            <person name="Lindblad-Toh K."/>
        </authorList>
    </citation>
    <scope>NUCLEOTIDE SEQUENCE [LARGE SCALE GENOMIC DNA]</scope>
    <source>
        <strain evidence="8">JBL SC #1</strain>
    </source>
</reference>
<dbReference type="Pfam" id="PF00096">
    <property type="entry name" value="zf-C2H2"/>
    <property type="match status" value="1"/>
</dbReference>
<sequence length="123" mass="14100">MKEHQKIHTGEKPFTCPQPFAHKGTLIIHRRLHTGEKPFECSDCGKTFHQRPHLVVHRRVHTGEKPYQIHSGEKPYRCSECGQSFGYSRKLATSRIGTKYSCTSNVSMSRPMGPPYDFIDTIT</sequence>
<evidence type="ECO:0000313" key="8">
    <source>
        <dbReference type="Ensembl" id="ENSACAP00000033892.1"/>
    </source>
</evidence>
<dbReference type="Gene3D" id="3.30.160.60">
    <property type="entry name" value="Classic Zinc Finger"/>
    <property type="match status" value="4"/>
</dbReference>
<feature type="domain" description="C2H2-type" evidence="7">
    <location>
        <begin position="39"/>
        <end position="66"/>
    </location>
</feature>
<dbReference type="Proteomes" id="UP000001646">
    <property type="component" value="Unplaced"/>
</dbReference>
<keyword evidence="9" id="KW-1185">Reference proteome</keyword>
<protein>
    <recommendedName>
        <fullName evidence="7">C2H2-type domain-containing protein</fullName>
    </recommendedName>
</protein>
<evidence type="ECO:0000256" key="3">
    <source>
        <dbReference type="ARBA" id="ARBA00022771"/>
    </source>
</evidence>
<evidence type="ECO:0000256" key="5">
    <source>
        <dbReference type="ARBA" id="ARBA00023242"/>
    </source>
</evidence>
<keyword evidence="1" id="KW-0479">Metal-binding</keyword>
<feature type="domain" description="C2H2-type" evidence="7">
    <location>
        <begin position="16"/>
        <end position="38"/>
    </location>
</feature>
<evidence type="ECO:0000256" key="4">
    <source>
        <dbReference type="ARBA" id="ARBA00022833"/>
    </source>
</evidence>
<keyword evidence="5" id="KW-0539">Nucleus</keyword>
<evidence type="ECO:0000313" key="9">
    <source>
        <dbReference type="Proteomes" id="UP000001646"/>
    </source>
</evidence>
<dbReference type="InterPro" id="IPR013087">
    <property type="entry name" value="Znf_C2H2_type"/>
</dbReference>
<dbReference type="SUPFAM" id="SSF57667">
    <property type="entry name" value="beta-beta-alpha zinc fingers"/>
    <property type="match status" value="2"/>
</dbReference>
<dbReference type="PROSITE" id="PS00028">
    <property type="entry name" value="ZINC_FINGER_C2H2_1"/>
    <property type="match status" value="1"/>
</dbReference>
<name>A0A803TFA2_ANOCA</name>
<evidence type="ECO:0000256" key="2">
    <source>
        <dbReference type="ARBA" id="ARBA00022737"/>
    </source>
</evidence>
<dbReference type="PANTHER" id="PTHR14003:SF23">
    <property type="entry name" value="ZINC FINGER PROTEIN 143"/>
    <property type="match status" value="1"/>
</dbReference>
<accession>A0A803TFA2</accession>
<dbReference type="GeneTree" id="ENSGT01150000286952"/>
<keyword evidence="4" id="KW-0862">Zinc</keyword>
<dbReference type="Ensembl" id="ENSACAT00000057402.1">
    <property type="protein sequence ID" value="ENSACAP00000033892.1"/>
    <property type="gene ID" value="ENSACAG00000041212.1"/>
</dbReference>
<proteinExistence type="predicted"/>
<dbReference type="GO" id="GO:0008270">
    <property type="term" value="F:zinc ion binding"/>
    <property type="evidence" value="ECO:0007669"/>
    <property type="project" value="UniProtKB-KW"/>
</dbReference>
<evidence type="ECO:0000256" key="6">
    <source>
        <dbReference type="PROSITE-ProRule" id="PRU00042"/>
    </source>
</evidence>
<evidence type="ECO:0000259" key="7">
    <source>
        <dbReference type="PROSITE" id="PS50157"/>
    </source>
</evidence>
<dbReference type="PROSITE" id="PS50157">
    <property type="entry name" value="ZINC_FINGER_C2H2_2"/>
    <property type="match status" value="2"/>
</dbReference>
<dbReference type="InterPro" id="IPR036236">
    <property type="entry name" value="Znf_C2H2_sf"/>
</dbReference>